<feature type="region of interest" description="Disordered" evidence="1">
    <location>
        <begin position="103"/>
        <end position="130"/>
    </location>
</feature>
<dbReference type="RefSeq" id="WP_091602989.1">
    <property type="nucleotide sequence ID" value="NZ_BAAAKG010000001.1"/>
</dbReference>
<dbReference type="Gene3D" id="6.10.250.660">
    <property type="match status" value="1"/>
</dbReference>
<evidence type="ECO:0000313" key="3">
    <source>
        <dbReference type="Proteomes" id="UP001063368"/>
    </source>
</evidence>
<dbReference type="NCBIfam" id="TIGR03544">
    <property type="entry name" value="DivI1A_domain"/>
    <property type="match status" value="1"/>
</dbReference>
<dbReference type="GeneID" id="95605948"/>
<protein>
    <submittedName>
        <fullName evidence="2">DivIVA domain-containing protein</fullName>
    </submittedName>
</protein>
<organism evidence="2 3">
    <name type="scientific">Arthrobacter koreensis</name>
    <dbReference type="NCBI Taxonomy" id="199136"/>
    <lineage>
        <taxon>Bacteria</taxon>
        <taxon>Bacillati</taxon>
        <taxon>Actinomycetota</taxon>
        <taxon>Actinomycetes</taxon>
        <taxon>Micrococcales</taxon>
        <taxon>Micrococcaceae</taxon>
        <taxon>Arthrobacter</taxon>
    </lineage>
</organism>
<dbReference type="InterPro" id="IPR019933">
    <property type="entry name" value="DivIVA_domain"/>
</dbReference>
<dbReference type="Proteomes" id="UP001063368">
    <property type="component" value="Chromosome"/>
</dbReference>
<proteinExistence type="predicted"/>
<gene>
    <name evidence="2" type="ORF">N9A08_11610</name>
</gene>
<reference evidence="2" key="1">
    <citation type="submission" date="2022-09" db="EMBL/GenBank/DDBJ databases">
        <authorList>
            <person name="Li D."/>
            <person name="Cheng J."/>
            <person name="Li Y."/>
        </authorList>
    </citation>
    <scope>NUCLEOTIDE SEQUENCE</scope>
    <source>
        <strain evidence="2">DL</strain>
    </source>
</reference>
<name>A0ABY6FQN0_9MICC</name>
<evidence type="ECO:0000313" key="2">
    <source>
        <dbReference type="EMBL" id="UYB35274.1"/>
    </source>
</evidence>
<evidence type="ECO:0000256" key="1">
    <source>
        <dbReference type="SAM" id="MobiDB-lite"/>
    </source>
</evidence>
<dbReference type="EMBL" id="CP106856">
    <property type="protein sequence ID" value="UYB35274.1"/>
    <property type="molecule type" value="Genomic_DNA"/>
</dbReference>
<accession>A0ABY6FQN0</accession>
<sequence length="130" mass="13827">MILLAFLAIAAVGAAALFAAGRTGPRRGGTTAALRIPDLAAVPGEPDPRLPPVLLPDHPDAADIADLRFSVALRGYRMDEVDEVLARLAQALLERDAALAQLREPEAGIRPETGRHALGEPNRRSDRLDP</sequence>
<keyword evidence="3" id="KW-1185">Reference proteome</keyword>